<dbReference type="GO" id="GO:0042026">
    <property type="term" value="P:protein refolding"/>
    <property type="evidence" value="ECO:0007669"/>
    <property type="project" value="TreeGrafter"/>
</dbReference>
<dbReference type="FunFam" id="2.10.230.10:FF:000002">
    <property type="entry name" value="Molecular chaperone DnaJ"/>
    <property type="match status" value="1"/>
</dbReference>
<protein>
    <recommendedName>
        <fullName evidence="10 11">Chaperone protein DnaJ</fullName>
    </recommendedName>
</protein>
<dbReference type="Pfam" id="PF00684">
    <property type="entry name" value="DnaJ_CXXCXGXG"/>
    <property type="match status" value="1"/>
</dbReference>
<feature type="binding site" evidence="11">
    <location>
        <position position="169"/>
    </location>
    <ligand>
        <name>Zn(2+)</name>
        <dbReference type="ChEBI" id="CHEBI:29105"/>
        <label>2</label>
    </ligand>
</feature>
<feature type="binding site" evidence="11">
    <location>
        <position position="191"/>
    </location>
    <ligand>
        <name>Zn(2+)</name>
        <dbReference type="ChEBI" id="CHEBI:29105"/>
        <label>2</label>
    </ligand>
</feature>
<dbReference type="NCBIfam" id="NF008035">
    <property type="entry name" value="PRK10767.1"/>
    <property type="match status" value="1"/>
</dbReference>
<name>A0A4R6FSD7_9SPHN</name>
<dbReference type="SUPFAM" id="SSF49493">
    <property type="entry name" value="HSP40/DnaJ peptide-binding domain"/>
    <property type="match status" value="2"/>
</dbReference>
<dbReference type="RefSeq" id="WP_133495238.1">
    <property type="nucleotide sequence ID" value="NZ_BMLU01000004.1"/>
</dbReference>
<dbReference type="GO" id="GO:0031072">
    <property type="term" value="F:heat shock protein binding"/>
    <property type="evidence" value="ECO:0007669"/>
    <property type="project" value="InterPro"/>
</dbReference>
<dbReference type="GO" id="GO:0009408">
    <property type="term" value="P:response to heat"/>
    <property type="evidence" value="ECO:0007669"/>
    <property type="project" value="InterPro"/>
</dbReference>
<dbReference type="InterPro" id="IPR018253">
    <property type="entry name" value="DnaJ_domain_CS"/>
</dbReference>
<dbReference type="SUPFAM" id="SSF46565">
    <property type="entry name" value="Chaperone J-domain"/>
    <property type="match status" value="1"/>
</dbReference>
<dbReference type="AlphaFoldDB" id="A0A4R6FSD7"/>
<dbReference type="InterPro" id="IPR001623">
    <property type="entry name" value="DnaJ_domain"/>
</dbReference>
<feature type="binding site" evidence="11">
    <location>
        <position position="202"/>
    </location>
    <ligand>
        <name>Zn(2+)</name>
        <dbReference type="ChEBI" id="CHEBI:29105"/>
        <label>1</label>
    </ligand>
</feature>
<dbReference type="InterPro" id="IPR036869">
    <property type="entry name" value="J_dom_sf"/>
</dbReference>
<dbReference type="PRINTS" id="PR00625">
    <property type="entry name" value="JDOMAIN"/>
</dbReference>
<evidence type="ECO:0000256" key="7">
    <source>
        <dbReference type="ARBA" id="ARBA00023016"/>
    </source>
</evidence>
<comment type="subunit">
    <text evidence="11">Homodimer.</text>
</comment>
<dbReference type="Pfam" id="PF01556">
    <property type="entry name" value="DnaJ_C"/>
    <property type="match status" value="1"/>
</dbReference>
<keyword evidence="7 11" id="KW-0346">Stress response</keyword>
<comment type="caution">
    <text evidence="15">The sequence shown here is derived from an EMBL/GenBank/DDBJ whole genome shotgun (WGS) entry which is preliminary data.</text>
</comment>
<dbReference type="HAMAP" id="MF_01152">
    <property type="entry name" value="DnaJ"/>
    <property type="match status" value="1"/>
</dbReference>
<evidence type="ECO:0000256" key="6">
    <source>
        <dbReference type="ARBA" id="ARBA00022833"/>
    </source>
</evidence>
<dbReference type="SMART" id="SM00271">
    <property type="entry name" value="DnaJ"/>
    <property type="match status" value="1"/>
</dbReference>
<dbReference type="Proteomes" id="UP000295493">
    <property type="component" value="Unassembled WGS sequence"/>
</dbReference>
<organism evidence="15 16">
    <name type="scientific">Stakelama pacifica</name>
    <dbReference type="NCBI Taxonomy" id="517720"/>
    <lineage>
        <taxon>Bacteria</taxon>
        <taxon>Pseudomonadati</taxon>
        <taxon>Pseudomonadota</taxon>
        <taxon>Alphaproteobacteria</taxon>
        <taxon>Sphingomonadales</taxon>
        <taxon>Sphingomonadaceae</taxon>
        <taxon>Stakelama</taxon>
    </lineage>
</organism>
<keyword evidence="5 11" id="KW-0863">Zinc-finger</keyword>
<feature type="binding site" evidence="11">
    <location>
        <position position="205"/>
    </location>
    <ligand>
        <name>Zn(2+)</name>
        <dbReference type="ChEBI" id="CHEBI:29105"/>
        <label>1</label>
    </ligand>
</feature>
<keyword evidence="2 11" id="KW-0235">DNA replication</keyword>
<feature type="binding site" evidence="11">
    <location>
        <position position="188"/>
    </location>
    <ligand>
        <name>Zn(2+)</name>
        <dbReference type="ChEBI" id="CHEBI:29105"/>
        <label>2</label>
    </ligand>
</feature>
<evidence type="ECO:0000256" key="11">
    <source>
        <dbReference type="HAMAP-Rule" id="MF_01152"/>
    </source>
</evidence>
<dbReference type="PROSITE" id="PS51188">
    <property type="entry name" value="ZF_CR"/>
    <property type="match status" value="1"/>
</dbReference>
<feature type="repeat" description="CXXCXGXG motif" evidence="11">
    <location>
        <begin position="188"/>
        <end position="195"/>
    </location>
</feature>
<dbReference type="CDD" id="cd10719">
    <property type="entry name" value="DnaJ_zf"/>
    <property type="match status" value="1"/>
</dbReference>
<dbReference type="InterPro" id="IPR012724">
    <property type="entry name" value="DnaJ"/>
</dbReference>
<dbReference type="CDD" id="cd06257">
    <property type="entry name" value="DnaJ"/>
    <property type="match status" value="1"/>
</dbReference>
<dbReference type="GO" id="GO:0005524">
    <property type="term" value="F:ATP binding"/>
    <property type="evidence" value="ECO:0007669"/>
    <property type="project" value="InterPro"/>
</dbReference>
<evidence type="ECO:0000256" key="10">
    <source>
        <dbReference type="ARBA" id="ARBA00067609"/>
    </source>
</evidence>
<dbReference type="InterPro" id="IPR002939">
    <property type="entry name" value="DnaJ_C"/>
</dbReference>
<evidence type="ECO:0000259" key="13">
    <source>
        <dbReference type="PROSITE" id="PS50076"/>
    </source>
</evidence>
<dbReference type="GO" id="GO:0051082">
    <property type="term" value="F:unfolded protein binding"/>
    <property type="evidence" value="ECO:0007669"/>
    <property type="project" value="UniProtKB-UniRule"/>
</dbReference>
<feature type="repeat" description="CXXCXGXG motif" evidence="11">
    <location>
        <begin position="166"/>
        <end position="173"/>
    </location>
</feature>
<dbReference type="PROSITE" id="PS50076">
    <property type="entry name" value="DNAJ_2"/>
    <property type="match status" value="1"/>
</dbReference>
<feature type="binding site" evidence="11">
    <location>
        <position position="152"/>
    </location>
    <ligand>
        <name>Zn(2+)</name>
        <dbReference type="ChEBI" id="CHEBI:29105"/>
        <label>1</label>
    </ligand>
</feature>
<feature type="domain" description="J" evidence="13">
    <location>
        <begin position="5"/>
        <end position="70"/>
    </location>
</feature>
<comment type="domain">
    <text evidence="11">The J domain is necessary and sufficient to stimulate DnaK ATPase activity. Zinc center 1 plays an important role in the autonomous, DnaK-independent chaperone activity of DnaJ. Zinc center 2 is essential for interaction with DnaK and for DnaJ activity.</text>
</comment>
<proteinExistence type="inferred from homology"/>
<dbReference type="FunFam" id="2.60.260.20:FF:000005">
    <property type="entry name" value="Chaperone protein dnaJ 1, mitochondrial"/>
    <property type="match status" value="1"/>
</dbReference>
<evidence type="ECO:0000256" key="4">
    <source>
        <dbReference type="ARBA" id="ARBA00022737"/>
    </source>
</evidence>
<evidence type="ECO:0000259" key="14">
    <source>
        <dbReference type="PROSITE" id="PS51188"/>
    </source>
</evidence>
<dbReference type="Pfam" id="PF00226">
    <property type="entry name" value="DnaJ"/>
    <property type="match status" value="1"/>
</dbReference>
<keyword evidence="8 11" id="KW-0143">Chaperone</keyword>
<dbReference type="InterPro" id="IPR001305">
    <property type="entry name" value="HSP_DnaJ_Cys-rich_dom"/>
</dbReference>
<evidence type="ECO:0000256" key="8">
    <source>
        <dbReference type="ARBA" id="ARBA00023186"/>
    </source>
</evidence>
<dbReference type="Gene3D" id="2.10.230.10">
    <property type="entry name" value="Heat shock protein DnaJ, cysteine-rich domain"/>
    <property type="match status" value="1"/>
</dbReference>
<evidence type="ECO:0000313" key="15">
    <source>
        <dbReference type="EMBL" id="TDN83695.1"/>
    </source>
</evidence>
<evidence type="ECO:0000256" key="3">
    <source>
        <dbReference type="ARBA" id="ARBA00022723"/>
    </source>
</evidence>
<comment type="subcellular location">
    <subcellularLocation>
        <location evidence="11">Cytoplasm</location>
    </subcellularLocation>
</comment>
<keyword evidence="16" id="KW-1185">Reference proteome</keyword>
<evidence type="ECO:0000256" key="5">
    <source>
        <dbReference type="ARBA" id="ARBA00022771"/>
    </source>
</evidence>
<keyword evidence="4 11" id="KW-0677">Repeat</keyword>
<dbReference type="Gene3D" id="2.60.260.20">
    <property type="entry name" value="Urease metallochaperone UreE, N-terminal domain"/>
    <property type="match status" value="2"/>
</dbReference>
<dbReference type="EMBL" id="SNWD01000004">
    <property type="protein sequence ID" value="TDN83695.1"/>
    <property type="molecule type" value="Genomic_DNA"/>
</dbReference>
<dbReference type="GO" id="GO:0005737">
    <property type="term" value="C:cytoplasm"/>
    <property type="evidence" value="ECO:0007669"/>
    <property type="project" value="UniProtKB-SubCell"/>
</dbReference>
<dbReference type="PANTHER" id="PTHR43096:SF48">
    <property type="entry name" value="CHAPERONE PROTEIN DNAJ"/>
    <property type="match status" value="1"/>
</dbReference>
<evidence type="ECO:0000256" key="2">
    <source>
        <dbReference type="ARBA" id="ARBA00022705"/>
    </source>
</evidence>
<feature type="domain" description="CR-type" evidence="14">
    <location>
        <begin position="136"/>
        <end position="214"/>
    </location>
</feature>
<keyword evidence="1 11" id="KW-0963">Cytoplasm</keyword>
<feature type="binding site" evidence="11">
    <location>
        <position position="149"/>
    </location>
    <ligand>
        <name>Zn(2+)</name>
        <dbReference type="ChEBI" id="CHEBI:29105"/>
        <label>1</label>
    </ligand>
</feature>
<feature type="repeat" description="CXXCXGXG motif" evidence="11">
    <location>
        <begin position="202"/>
        <end position="209"/>
    </location>
</feature>
<dbReference type="NCBIfam" id="TIGR02349">
    <property type="entry name" value="DnaJ_bact"/>
    <property type="match status" value="1"/>
</dbReference>
<dbReference type="PANTHER" id="PTHR43096">
    <property type="entry name" value="DNAJ HOMOLOG 1, MITOCHONDRIAL-RELATED"/>
    <property type="match status" value="1"/>
</dbReference>
<dbReference type="OrthoDB" id="9779889at2"/>
<feature type="zinc finger region" description="CR-type" evidence="12">
    <location>
        <begin position="136"/>
        <end position="214"/>
    </location>
</feature>
<sequence>MTEVDYYELLGCSRDADQGTIKTSYRKMAMKYHPDRTGGCQESEAKFKAVSEAYEVLKDPQKRAAYDRMGHAAFKQGMGGGAGGGADPGFGAFSDIFESVFGEFMGGRGGGGRRQARRGADLRYDMEISLADAFTGKSTEITVDVSGICEKCDGSGAKPGTAPKPCHTCGGAGAVRVQQGFFVVERACPTCHGAGQIIADPCPECRGEGRVDQTKTLTVNIPPGVDEGTRIRLSGEGEAGARGAPAGDLYIFLHIARHSLFTREGTTLHAHMPISFTTAALGGDIELPGIDGETISVKVPSGTQPGREIRQRGAGMPVLQGRGRGDLVVHLEVEMPRKLSSRQREILESFRETETGEECPQSTGFFAKLKQAMGA</sequence>
<evidence type="ECO:0000256" key="9">
    <source>
        <dbReference type="ARBA" id="ARBA00061004"/>
    </source>
</evidence>
<comment type="cofactor">
    <cofactor evidence="11">
        <name>Zn(2+)</name>
        <dbReference type="ChEBI" id="CHEBI:29105"/>
    </cofactor>
    <text evidence="11">Binds 2 Zn(2+) ions per monomer.</text>
</comment>
<dbReference type="GO" id="GO:0006260">
    <property type="term" value="P:DNA replication"/>
    <property type="evidence" value="ECO:0007669"/>
    <property type="project" value="UniProtKB-KW"/>
</dbReference>
<comment type="similarity">
    <text evidence="9 11">Belongs to the DnaJ family.</text>
</comment>
<comment type="function">
    <text evidence="11">Participates actively in the response to hyperosmotic and heat shock by preventing the aggregation of stress-denatured proteins and by disaggregating proteins, also in an autonomous, DnaK-independent fashion. Unfolded proteins bind initially to DnaJ; upon interaction with the DnaJ-bound protein, DnaK hydrolyzes its bound ATP, resulting in the formation of a stable complex. GrpE releases ADP from DnaK; ATP binding to DnaK triggers the release of the substrate protein, thus completing the reaction cycle. Several rounds of ATP-dependent interactions between DnaJ, DnaK and GrpE are required for fully efficient folding. Also involved, together with DnaK and GrpE, in the DNA replication of plasmids through activation of initiation proteins.</text>
</comment>
<dbReference type="CDD" id="cd10747">
    <property type="entry name" value="DnaJ_C"/>
    <property type="match status" value="1"/>
</dbReference>
<dbReference type="SUPFAM" id="SSF57938">
    <property type="entry name" value="DnaJ/Hsp40 cysteine-rich domain"/>
    <property type="match status" value="1"/>
</dbReference>
<evidence type="ECO:0000256" key="12">
    <source>
        <dbReference type="PROSITE-ProRule" id="PRU00546"/>
    </source>
</evidence>
<dbReference type="GO" id="GO:0008270">
    <property type="term" value="F:zinc ion binding"/>
    <property type="evidence" value="ECO:0007669"/>
    <property type="project" value="UniProtKB-UniRule"/>
</dbReference>
<feature type="repeat" description="CXXCXGXG motif" evidence="11">
    <location>
        <begin position="149"/>
        <end position="156"/>
    </location>
</feature>
<keyword evidence="3 11" id="KW-0479">Metal-binding</keyword>
<accession>A0A4R6FSD7</accession>
<dbReference type="InterPro" id="IPR036410">
    <property type="entry name" value="HSP_DnaJ_Cys-rich_dom_sf"/>
</dbReference>
<evidence type="ECO:0000256" key="1">
    <source>
        <dbReference type="ARBA" id="ARBA00022490"/>
    </source>
</evidence>
<keyword evidence="6 11" id="KW-0862">Zinc</keyword>
<dbReference type="InterPro" id="IPR008971">
    <property type="entry name" value="HSP40/DnaJ_pept-bd"/>
</dbReference>
<dbReference type="Gene3D" id="1.10.287.110">
    <property type="entry name" value="DnaJ domain"/>
    <property type="match status" value="1"/>
</dbReference>
<gene>
    <name evidence="11" type="primary">dnaJ</name>
    <name evidence="15" type="ORF">EV664_104179</name>
</gene>
<feature type="binding site" evidence="11">
    <location>
        <position position="166"/>
    </location>
    <ligand>
        <name>Zn(2+)</name>
        <dbReference type="ChEBI" id="CHEBI:29105"/>
        <label>2</label>
    </ligand>
</feature>
<evidence type="ECO:0000313" key="16">
    <source>
        <dbReference type="Proteomes" id="UP000295493"/>
    </source>
</evidence>
<dbReference type="PROSITE" id="PS00636">
    <property type="entry name" value="DNAJ_1"/>
    <property type="match status" value="1"/>
</dbReference>
<reference evidence="15 16" key="1">
    <citation type="submission" date="2019-03" db="EMBL/GenBank/DDBJ databases">
        <title>Genomic Encyclopedia of Type Strains, Phase IV (KMG-IV): sequencing the most valuable type-strain genomes for metagenomic binning, comparative biology and taxonomic classification.</title>
        <authorList>
            <person name="Goeker M."/>
        </authorList>
    </citation>
    <scope>NUCLEOTIDE SEQUENCE [LARGE SCALE GENOMIC DNA]</scope>
    <source>
        <strain evidence="15 16">DSM 25059</strain>
    </source>
</reference>